<dbReference type="Pfam" id="PF24626">
    <property type="entry name" value="SH3_Tf2-1"/>
    <property type="match status" value="1"/>
</dbReference>
<evidence type="ECO:0000256" key="10">
    <source>
        <dbReference type="ARBA" id="ARBA00022918"/>
    </source>
</evidence>
<dbReference type="Pfam" id="PF17919">
    <property type="entry name" value="RT_RNaseH_2"/>
    <property type="match status" value="1"/>
</dbReference>
<comment type="subcellular location">
    <subcellularLocation>
        <location evidence="1">Nucleus</location>
    </subcellularLocation>
</comment>
<dbReference type="EMBL" id="JACTAM010000653">
    <property type="protein sequence ID" value="KAI2647019.1"/>
    <property type="molecule type" value="Genomic_DNA"/>
</dbReference>
<dbReference type="SUPFAM" id="SSF56672">
    <property type="entry name" value="DNA/RNA polymerases"/>
    <property type="match status" value="1"/>
</dbReference>
<dbReference type="Gene3D" id="3.10.20.370">
    <property type="match status" value="1"/>
</dbReference>
<keyword evidence="11" id="KW-0808">Transferase</keyword>
<dbReference type="PROSITE" id="PS50878">
    <property type="entry name" value="RT_POL"/>
    <property type="match status" value="1"/>
</dbReference>
<dbReference type="InterPro" id="IPR001584">
    <property type="entry name" value="Integrase_cat-core"/>
</dbReference>
<evidence type="ECO:0000256" key="9">
    <source>
        <dbReference type="ARBA" id="ARBA00022908"/>
    </source>
</evidence>
<dbReference type="InterPro" id="IPR041577">
    <property type="entry name" value="RT_RNaseH_2"/>
</dbReference>
<feature type="domain" description="Reverse transcriptase" evidence="17">
    <location>
        <begin position="1"/>
        <end position="166"/>
    </location>
</feature>
<dbReference type="CDD" id="cd09274">
    <property type="entry name" value="RNase_HI_RT_Ty3"/>
    <property type="match status" value="1"/>
</dbReference>
<dbReference type="Gene3D" id="3.30.70.270">
    <property type="match status" value="2"/>
</dbReference>
<evidence type="ECO:0000256" key="6">
    <source>
        <dbReference type="ARBA" id="ARBA00022750"/>
    </source>
</evidence>
<dbReference type="InterPro" id="IPR050951">
    <property type="entry name" value="Retrovirus_Pol_polyprotein"/>
</dbReference>
<evidence type="ECO:0000256" key="11">
    <source>
        <dbReference type="ARBA" id="ARBA00022932"/>
    </source>
</evidence>
<name>A0ABQ8L8E3_LABRO</name>
<dbReference type="InterPro" id="IPR043502">
    <property type="entry name" value="DNA/RNA_pol_sf"/>
</dbReference>
<evidence type="ECO:0000256" key="8">
    <source>
        <dbReference type="ARBA" id="ARBA00022842"/>
    </source>
</evidence>
<dbReference type="InterPro" id="IPR043128">
    <property type="entry name" value="Rev_trsase/Diguanyl_cyclase"/>
</dbReference>
<dbReference type="Gene3D" id="3.30.420.10">
    <property type="entry name" value="Ribonuclease H-like superfamily/Ribonuclease H"/>
    <property type="match status" value="1"/>
</dbReference>
<evidence type="ECO:0000256" key="5">
    <source>
        <dbReference type="ARBA" id="ARBA00022723"/>
    </source>
</evidence>
<keyword evidence="20" id="KW-1185">Reference proteome</keyword>
<keyword evidence="4" id="KW-0645">Protease</keyword>
<evidence type="ECO:0000256" key="3">
    <source>
        <dbReference type="ARBA" id="ARBA00012180"/>
    </source>
</evidence>
<dbReference type="Gene3D" id="2.40.50.40">
    <property type="match status" value="1"/>
</dbReference>
<dbReference type="EC" id="3.1.26.4" evidence="3"/>
<dbReference type="PANTHER" id="PTHR37984:SF5">
    <property type="entry name" value="PROTEIN NYNRIN-LIKE"/>
    <property type="match status" value="1"/>
</dbReference>
<evidence type="ECO:0000256" key="15">
    <source>
        <dbReference type="ARBA" id="ARBA00039658"/>
    </source>
</evidence>
<feature type="domain" description="Chromo" evidence="16">
    <location>
        <begin position="774"/>
        <end position="826"/>
    </location>
</feature>
<dbReference type="InterPro" id="IPR023780">
    <property type="entry name" value="Chromo_domain"/>
</dbReference>
<evidence type="ECO:0000256" key="4">
    <source>
        <dbReference type="ARBA" id="ARBA00022670"/>
    </source>
</evidence>
<dbReference type="Gene3D" id="3.10.10.10">
    <property type="entry name" value="HIV Type 1 Reverse Transcriptase, subunit A, domain 1"/>
    <property type="match status" value="1"/>
</dbReference>
<dbReference type="PROSITE" id="PS50013">
    <property type="entry name" value="CHROMO_2"/>
    <property type="match status" value="1"/>
</dbReference>
<keyword evidence="13" id="KW-0233">DNA recombination</keyword>
<dbReference type="Pfam" id="PF00665">
    <property type="entry name" value="rve"/>
    <property type="match status" value="1"/>
</dbReference>
<evidence type="ECO:0000256" key="12">
    <source>
        <dbReference type="ARBA" id="ARBA00023125"/>
    </source>
</evidence>
<accession>A0ABQ8L8E3</accession>
<keyword evidence="14" id="KW-0511">Multifunctional enzyme</keyword>
<evidence type="ECO:0000256" key="7">
    <source>
        <dbReference type="ARBA" id="ARBA00022801"/>
    </source>
</evidence>
<reference evidence="19 20" key="1">
    <citation type="submission" date="2022-01" db="EMBL/GenBank/DDBJ databases">
        <title>A high-quality chromosome-level genome assembly of rohu carp, Labeo rohita.</title>
        <authorList>
            <person name="Arick M.A. II"/>
            <person name="Hsu C.-Y."/>
            <person name="Magbanua Z."/>
            <person name="Pechanova O."/>
            <person name="Grover C."/>
            <person name="Miller E."/>
            <person name="Thrash A."/>
            <person name="Ezzel L."/>
            <person name="Alam S."/>
            <person name="Benzie J."/>
            <person name="Hamilton M."/>
            <person name="Karsi A."/>
            <person name="Lawrence M.L."/>
            <person name="Peterson D.G."/>
        </authorList>
    </citation>
    <scope>NUCLEOTIDE SEQUENCE [LARGE SCALE GENOMIC DNA]</scope>
    <source>
        <strain evidence="20">BAU-BD-2019</strain>
        <tissue evidence="19">Blood</tissue>
    </source>
</reference>
<keyword evidence="7" id="KW-0378">Hydrolase</keyword>
<dbReference type="SMART" id="SM00298">
    <property type="entry name" value="CHROMO"/>
    <property type="match status" value="1"/>
</dbReference>
<keyword evidence="11" id="KW-0239">DNA-directed DNA polymerase</keyword>
<evidence type="ECO:0000259" key="18">
    <source>
        <dbReference type="PROSITE" id="PS50994"/>
    </source>
</evidence>
<keyword evidence="10" id="KW-0695">RNA-directed DNA polymerase</keyword>
<feature type="domain" description="Integrase catalytic" evidence="18">
    <location>
        <begin position="505"/>
        <end position="664"/>
    </location>
</feature>
<keyword evidence="5" id="KW-0479">Metal-binding</keyword>
<evidence type="ECO:0000256" key="13">
    <source>
        <dbReference type="ARBA" id="ARBA00023172"/>
    </source>
</evidence>
<dbReference type="SUPFAM" id="SSF53098">
    <property type="entry name" value="Ribonuclease H-like"/>
    <property type="match status" value="1"/>
</dbReference>
<dbReference type="InterPro" id="IPR016197">
    <property type="entry name" value="Chromo-like_dom_sf"/>
</dbReference>
<sequence>MSGITKDGSLRPCIDYRGLNDITVKNRYPLPLMSSAFEILQGAKIFTKLDLRNASSTHNLVRIKEGDEWKMAFNTPLGHFEYRVLPFGLANAPSVFQALVNDVLRDMLNIFVFVYLDDILIFSPSVSDHVQHVRRVLQRLLENRLFVKAEKCVFHVKSLTFLCHVVSADGISMDLAKVRAVIDWPIPDSCTALQRFLGFANFYRRFIRNFSQVAAPLTALTSTQTRFVWSESAQEAFDKLKKLFSSAPILITPDTTRQFIVEVDASNVGVGAVLSQRSPLDNRIHPCAFFSHRLSPAERNYDVGNRKLLAIRLALGEWRHWLEGAALPFLVWTDHRNLAYIRSAKRLNARQARWALFFDRFNFTISFRPGSKNTKPDTLSRQFESPDDPPPLESILPKGRVVGAVVWGIKQQVKRALSHVTIPRDCPEGKLFVPESVRSAVLRWSHASRLAVHPGVRGTLTSVRQRFWWPAIVRDVRRYVASCPVCAQSKSSNSPPAGLLRPLPIPSRPWSHVALDFVSGLPSSAGNTVILTVIDRFSKAAHFIPLPKLPSAKETALTVFDHVFKIHGLPSDIVSDRGPQFISQFWREFCRQIGATVSLSSGFHPQTNGQAERVNQILGHLLRTLAAHNPASWCKNLRWAEYAYNSLPSSATGLSPFHACLGYQPPVFSSQERTRRAANHHRSRAPRYVCGQRVWLSTRNLPLQPPSRKLAPKFIGPFSIVKVLNPVAVRLRLPNYLRQVHPVFHVSCIKPVICPPSRPSPPYPPVIVENPSVFKVKKLLAVRPRGRGFQYLVDWEGYGPEERSWIPARDILDRSLIDGFLRSRQSSALGMPGGAPRGRAVGYRNLVIPFCAFGASSFPGLPPLAYSYLLRNPSLLRCRSLRAPAETVTFCSCIFPVLRYRSGMANDILQQGSPNMFLEGWCPAGFTSNFPQHTCLEVSSIPKDILISWFSRPLAATQCVSASVTLVRTEAVLSHLGIQGFLELYNIGSTGPFKHTVPSRMYRSSTLLARYLPCGC</sequence>
<comment type="similarity">
    <text evidence="2">Belongs to the beta type-B retroviral polymerase family. HERV class-II K(HML-2) pol subfamily.</text>
</comment>
<evidence type="ECO:0000256" key="14">
    <source>
        <dbReference type="ARBA" id="ARBA00023268"/>
    </source>
</evidence>
<dbReference type="Pfam" id="PF00385">
    <property type="entry name" value="Chromo"/>
    <property type="match status" value="1"/>
</dbReference>
<dbReference type="Pfam" id="PF17921">
    <property type="entry name" value="Integrase_H2C2"/>
    <property type="match status" value="1"/>
</dbReference>
<dbReference type="CDD" id="cd01647">
    <property type="entry name" value="RT_LTR"/>
    <property type="match status" value="1"/>
</dbReference>
<dbReference type="InterPro" id="IPR012337">
    <property type="entry name" value="RNaseH-like_sf"/>
</dbReference>
<evidence type="ECO:0000256" key="1">
    <source>
        <dbReference type="ARBA" id="ARBA00004123"/>
    </source>
</evidence>
<evidence type="ECO:0000259" key="16">
    <source>
        <dbReference type="PROSITE" id="PS50013"/>
    </source>
</evidence>
<proteinExistence type="inferred from homology"/>
<dbReference type="PANTHER" id="PTHR37984">
    <property type="entry name" value="PROTEIN CBG26694"/>
    <property type="match status" value="1"/>
</dbReference>
<evidence type="ECO:0000256" key="2">
    <source>
        <dbReference type="ARBA" id="ARBA00010879"/>
    </source>
</evidence>
<evidence type="ECO:0000259" key="17">
    <source>
        <dbReference type="PROSITE" id="PS50878"/>
    </source>
</evidence>
<gene>
    <name evidence="19" type="ORF">H4Q32_029419</name>
</gene>
<dbReference type="Pfam" id="PF00078">
    <property type="entry name" value="RVT_1"/>
    <property type="match status" value="1"/>
</dbReference>
<keyword evidence="8" id="KW-0460">Magnesium</keyword>
<dbReference type="InterPro" id="IPR036397">
    <property type="entry name" value="RNaseH_sf"/>
</dbReference>
<keyword evidence="12" id="KW-0238">DNA-binding</keyword>
<keyword evidence="9" id="KW-0229">DNA integration</keyword>
<dbReference type="InterPro" id="IPR000953">
    <property type="entry name" value="Chromo/chromo_shadow_dom"/>
</dbReference>
<comment type="caution">
    <text evidence="19">The sequence shown here is derived from an EMBL/GenBank/DDBJ whole genome shotgun (WGS) entry which is preliminary data.</text>
</comment>
<organism evidence="19 20">
    <name type="scientific">Labeo rohita</name>
    <name type="common">Indian major carp</name>
    <name type="synonym">Cyprinus rohita</name>
    <dbReference type="NCBI Taxonomy" id="84645"/>
    <lineage>
        <taxon>Eukaryota</taxon>
        <taxon>Metazoa</taxon>
        <taxon>Chordata</taxon>
        <taxon>Craniata</taxon>
        <taxon>Vertebrata</taxon>
        <taxon>Euteleostomi</taxon>
        <taxon>Actinopterygii</taxon>
        <taxon>Neopterygii</taxon>
        <taxon>Teleostei</taxon>
        <taxon>Ostariophysi</taxon>
        <taxon>Cypriniformes</taxon>
        <taxon>Cyprinidae</taxon>
        <taxon>Labeoninae</taxon>
        <taxon>Labeonini</taxon>
        <taxon>Labeo</taxon>
    </lineage>
</organism>
<dbReference type="InterPro" id="IPR000477">
    <property type="entry name" value="RT_dom"/>
</dbReference>
<keyword evidence="6" id="KW-0064">Aspartyl protease</keyword>
<dbReference type="Gene3D" id="1.10.340.70">
    <property type="match status" value="1"/>
</dbReference>
<dbReference type="PROSITE" id="PS50994">
    <property type="entry name" value="INTEGRASE"/>
    <property type="match status" value="1"/>
</dbReference>
<evidence type="ECO:0000313" key="20">
    <source>
        <dbReference type="Proteomes" id="UP000830375"/>
    </source>
</evidence>
<protein>
    <recommendedName>
        <fullName evidence="15">Gypsy retrotransposon integrase-like protein 1</fullName>
        <ecNumber evidence="3">3.1.26.4</ecNumber>
    </recommendedName>
</protein>
<evidence type="ECO:0000313" key="19">
    <source>
        <dbReference type="EMBL" id="KAI2647019.1"/>
    </source>
</evidence>
<dbReference type="SUPFAM" id="SSF54160">
    <property type="entry name" value="Chromo domain-like"/>
    <property type="match status" value="1"/>
</dbReference>
<dbReference type="InterPro" id="IPR056924">
    <property type="entry name" value="SH3_Tf2-1"/>
</dbReference>
<keyword evidence="11" id="KW-0548">Nucleotidyltransferase</keyword>
<dbReference type="InterPro" id="IPR041588">
    <property type="entry name" value="Integrase_H2C2"/>
</dbReference>
<dbReference type="Proteomes" id="UP000830375">
    <property type="component" value="Unassembled WGS sequence"/>
</dbReference>